<organism evidence="1 2">
    <name type="scientific">Mycolicibacterium sarraceniae</name>
    <dbReference type="NCBI Taxonomy" id="1534348"/>
    <lineage>
        <taxon>Bacteria</taxon>
        <taxon>Bacillati</taxon>
        <taxon>Actinomycetota</taxon>
        <taxon>Actinomycetes</taxon>
        <taxon>Mycobacteriales</taxon>
        <taxon>Mycobacteriaceae</taxon>
        <taxon>Mycolicibacterium</taxon>
    </lineage>
</organism>
<evidence type="ECO:0000313" key="2">
    <source>
        <dbReference type="Proteomes" id="UP000466445"/>
    </source>
</evidence>
<dbReference type="AlphaFoldDB" id="A0A7I7SKW5"/>
<evidence type="ECO:0000313" key="1">
    <source>
        <dbReference type="EMBL" id="BBY57637.1"/>
    </source>
</evidence>
<proteinExistence type="predicted"/>
<sequence length="72" mass="7789">MPIGMGGELGRHDQPAWLQVIRVVQIVEFGAARDLERVERGALAEVDIAEIAELVERDDVGDVQPLGIQSPG</sequence>
<keyword evidence="2" id="KW-1185">Reference proteome</keyword>
<gene>
    <name evidence="1" type="ORF">MSAR_07730</name>
</gene>
<name>A0A7I7SKW5_9MYCO</name>
<accession>A0A7I7SKW5</accession>
<protein>
    <submittedName>
        <fullName evidence="1">Uncharacterized protein</fullName>
    </submittedName>
</protein>
<reference evidence="1 2" key="1">
    <citation type="journal article" date="2019" name="Emerg. Microbes Infect.">
        <title>Comprehensive subspecies identification of 175 nontuberculous mycobacteria species based on 7547 genomic profiles.</title>
        <authorList>
            <person name="Matsumoto Y."/>
            <person name="Kinjo T."/>
            <person name="Motooka D."/>
            <person name="Nabeya D."/>
            <person name="Jung N."/>
            <person name="Uechi K."/>
            <person name="Horii T."/>
            <person name="Iida T."/>
            <person name="Fujita J."/>
            <person name="Nakamura S."/>
        </authorList>
    </citation>
    <scope>NUCLEOTIDE SEQUENCE [LARGE SCALE GENOMIC DNA]</scope>
    <source>
        <strain evidence="1 2">JCM 30395</strain>
    </source>
</reference>
<dbReference type="Proteomes" id="UP000466445">
    <property type="component" value="Chromosome"/>
</dbReference>
<dbReference type="KEGG" id="msar:MSAR_07730"/>
<dbReference type="EMBL" id="AP022595">
    <property type="protein sequence ID" value="BBY57637.1"/>
    <property type="molecule type" value="Genomic_DNA"/>
</dbReference>